<dbReference type="GO" id="GO:0005783">
    <property type="term" value="C:endoplasmic reticulum"/>
    <property type="evidence" value="ECO:0007669"/>
    <property type="project" value="TreeGrafter"/>
</dbReference>
<dbReference type="SUPFAM" id="SSF48403">
    <property type="entry name" value="Ankyrin repeat"/>
    <property type="match status" value="1"/>
</dbReference>
<dbReference type="GO" id="GO:0004620">
    <property type="term" value="F:phospholipase activity"/>
    <property type="evidence" value="ECO:0007669"/>
    <property type="project" value="TreeGrafter"/>
</dbReference>
<dbReference type="Gene3D" id="1.25.40.20">
    <property type="entry name" value="Ankyrin repeat-containing domain"/>
    <property type="match status" value="1"/>
</dbReference>
<reference evidence="1 2" key="1">
    <citation type="submission" date="2018-07" db="EMBL/GenBank/DDBJ databases">
        <title>The complete nuclear genome of the prasinophyte Chloropicon primus (CCMP1205).</title>
        <authorList>
            <person name="Pombert J.-F."/>
            <person name="Otis C."/>
            <person name="Turmel M."/>
            <person name="Lemieux C."/>
        </authorList>
    </citation>
    <scope>NUCLEOTIDE SEQUENCE [LARGE SCALE GENOMIC DNA]</scope>
    <source>
        <strain evidence="1 2">CCMP1205</strain>
    </source>
</reference>
<evidence type="ECO:0000313" key="1">
    <source>
        <dbReference type="EMBL" id="QDZ22283.1"/>
    </source>
</evidence>
<keyword evidence="2" id="KW-1185">Reference proteome</keyword>
<dbReference type="GO" id="GO:0016020">
    <property type="term" value="C:membrane"/>
    <property type="evidence" value="ECO:0007669"/>
    <property type="project" value="TreeGrafter"/>
</dbReference>
<gene>
    <name evidence="1" type="ORF">A3770_07p48010</name>
</gene>
<dbReference type="InterPro" id="IPR036047">
    <property type="entry name" value="F-box-like_dom_sf"/>
</dbReference>
<accession>A0A5B8MP26</accession>
<dbReference type="Pfam" id="PF13637">
    <property type="entry name" value="Ank_4"/>
    <property type="match status" value="1"/>
</dbReference>
<protein>
    <submittedName>
        <fullName evidence="1">Uncharacterized protein</fullName>
    </submittedName>
</protein>
<dbReference type="GO" id="GO:0071944">
    <property type="term" value="C:cell periphery"/>
    <property type="evidence" value="ECO:0007669"/>
    <property type="project" value="TreeGrafter"/>
</dbReference>
<organism evidence="1 2">
    <name type="scientific">Chloropicon primus</name>
    <dbReference type="NCBI Taxonomy" id="1764295"/>
    <lineage>
        <taxon>Eukaryota</taxon>
        <taxon>Viridiplantae</taxon>
        <taxon>Chlorophyta</taxon>
        <taxon>Chloropicophyceae</taxon>
        <taxon>Chloropicales</taxon>
        <taxon>Chloropicaceae</taxon>
        <taxon>Chloropicon</taxon>
    </lineage>
</organism>
<dbReference type="EMBL" id="CP031040">
    <property type="protein sequence ID" value="QDZ22283.1"/>
    <property type="molecule type" value="Genomic_DNA"/>
</dbReference>
<dbReference type="GO" id="GO:0030149">
    <property type="term" value="P:sphingolipid catabolic process"/>
    <property type="evidence" value="ECO:0007669"/>
    <property type="project" value="TreeGrafter"/>
</dbReference>
<dbReference type="InterPro" id="IPR036770">
    <property type="entry name" value="Ankyrin_rpt-contain_sf"/>
</dbReference>
<name>A0A5B8MP26_9CHLO</name>
<dbReference type="Proteomes" id="UP000316726">
    <property type="component" value="Chromosome 7"/>
</dbReference>
<dbReference type="PANTHER" id="PTHR12393">
    <property type="entry name" value="SPHINGOMYELIN PHOSPHODIESTERASE RELATED"/>
    <property type="match status" value="1"/>
</dbReference>
<evidence type="ECO:0000313" key="2">
    <source>
        <dbReference type="Proteomes" id="UP000316726"/>
    </source>
</evidence>
<dbReference type="AlphaFoldDB" id="A0A5B8MP26"/>
<dbReference type="PANTHER" id="PTHR12393:SF6">
    <property type="entry name" value="SPHINGOMYELIN PHOSPHODIESTERASE 2"/>
    <property type="match status" value="1"/>
</dbReference>
<dbReference type="GO" id="GO:0046513">
    <property type="term" value="P:ceramide biosynthetic process"/>
    <property type="evidence" value="ECO:0007669"/>
    <property type="project" value="TreeGrafter"/>
</dbReference>
<dbReference type="OrthoDB" id="549039at2759"/>
<proteinExistence type="predicted"/>
<dbReference type="SUPFAM" id="SSF81383">
    <property type="entry name" value="F-box domain"/>
    <property type="match status" value="1"/>
</dbReference>
<sequence>MEVTREGSAQEGTGAKNTLDVLPGSAWFLVLKKLSPYDQLALGLTCKAFLEAVTTATTATTATIATRTYPSGRPPKKKKKKKTLPLRTDLTKKRLYEEMPCFSLDWFQWVFQSFERKKGAAGRRENKFFNHLYDADLMHLAAFQGSKKVVEWLASQGIPLDIKRDNHGVVAVGGAAKGGHLDVVQWLQSQHSLCPWKEETCSEAAAGGQLHVLQWLRSQDPPCPWSDKTCAAAASGGQLHVLQWLRSQDPPCPWDDETCSDAAQGGHLEVLKWARSQNPPCEWDEGTCGWAAWRGHLEVLKWARSQDPPCPWDAEECIECAEQNGNDDVADWIEENGLSEVEVIYISSDDEDDCY</sequence>
<dbReference type="InterPro" id="IPR002110">
    <property type="entry name" value="Ankyrin_rpt"/>
</dbReference>